<evidence type="ECO:0000256" key="7">
    <source>
        <dbReference type="ARBA" id="ARBA00023157"/>
    </source>
</evidence>
<keyword evidence="7" id="KW-1015">Disulfide bond</keyword>
<dbReference type="GO" id="GO:0009897">
    <property type="term" value="C:external side of plasma membrane"/>
    <property type="evidence" value="ECO:0007669"/>
    <property type="project" value="TreeGrafter"/>
</dbReference>
<feature type="transmembrane region" description="Helical" evidence="10">
    <location>
        <begin position="369"/>
        <end position="386"/>
    </location>
</feature>
<sequence length="387" mass="44254">MTDENASGAYDYEYDPDYEDQICNKEDVLKVGSILIPIFFTLVVVLSCIGNILVLIVLALYESLRSLTNVLILNLALSDLLFTFGLPFWASYYIWGWTFGDAGCKAVKFVFYAGFYSSVLFLTLMTVQRYMAVVHPLSDWERCRGFSIAPIIIVWMLSGAGALLGSHRSKVIQESPKNTYCEYDSIQVKLCIVYLQNGIFFIAFLIMGFSYIKMRQMMIKLQTKRKHKTVRLIFYISSVFFIGWAPYNIVMFLRSLTDLGLYPFTDCHVSINLEYAFYVCRLLAFSHCCMNPAFYIFVDDLLFTFGLPFWASYYILGWTFGDVGCKAVKFVLCHCLFVNSSVLFLTLTVQHYMAVVHPLSDWERCRGCSITPIIIIWILSAAIALLG</sequence>
<dbReference type="AlphaFoldDB" id="A0A9W7T9V2"/>
<dbReference type="InterPro" id="IPR000276">
    <property type="entry name" value="GPCR_Rhodpsn"/>
</dbReference>
<dbReference type="Gene3D" id="1.20.1070.10">
    <property type="entry name" value="Rhodopsin 7-helix transmembrane proteins"/>
    <property type="match status" value="2"/>
</dbReference>
<dbReference type="PANTHER" id="PTHR10489:SF730">
    <property type="entry name" value="CHEMOKINE XC RECEPTOR 1"/>
    <property type="match status" value="1"/>
</dbReference>
<dbReference type="EMBL" id="JAFHDT010000021">
    <property type="protein sequence ID" value="KAI7794473.1"/>
    <property type="molecule type" value="Genomic_DNA"/>
</dbReference>
<keyword evidence="6 10" id="KW-0472">Membrane</keyword>
<evidence type="ECO:0000256" key="3">
    <source>
        <dbReference type="ARBA" id="ARBA00022692"/>
    </source>
</evidence>
<feature type="transmembrane region" description="Helical" evidence="10">
    <location>
        <begin position="70"/>
        <end position="89"/>
    </location>
</feature>
<reference evidence="12" key="1">
    <citation type="submission" date="2021-02" db="EMBL/GenBank/DDBJ databases">
        <title>Comparative genomics reveals that relaxation of natural selection precedes convergent phenotypic evolution of cavefish.</title>
        <authorList>
            <person name="Peng Z."/>
        </authorList>
    </citation>
    <scope>NUCLEOTIDE SEQUENCE</scope>
    <source>
        <tissue evidence="12">Muscle</tissue>
    </source>
</reference>
<keyword evidence="8 12" id="KW-0675">Receptor</keyword>
<proteinExistence type="predicted"/>
<evidence type="ECO:0000256" key="4">
    <source>
        <dbReference type="ARBA" id="ARBA00022989"/>
    </source>
</evidence>
<dbReference type="Pfam" id="PF00001">
    <property type="entry name" value="7tm_1"/>
    <property type="match status" value="2"/>
</dbReference>
<dbReference type="GO" id="GO:0019957">
    <property type="term" value="F:C-C chemokine binding"/>
    <property type="evidence" value="ECO:0007669"/>
    <property type="project" value="TreeGrafter"/>
</dbReference>
<dbReference type="InterPro" id="IPR017452">
    <property type="entry name" value="GPCR_Rhodpsn_7TM"/>
</dbReference>
<feature type="transmembrane region" description="Helical" evidence="10">
    <location>
        <begin position="186"/>
        <end position="212"/>
    </location>
</feature>
<feature type="transmembrane region" description="Helical" evidence="10">
    <location>
        <begin position="328"/>
        <end position="349"/>
    </location>
</feature>
<feature type="transmembrane region" description="Helical" evidence="10">
    <location>
        <begin position="148"/>
        <end position="166"/>
    </location>
</feature>
<evidence type="ECO:0000256" key="1">
    <source>
        <dbReference type="ARBA" id="ARBA00004651"/>
    </source>
</evidence>
<feature type="transmembrane region" description="Helical" evidence="10">
    <location>
        <begin position="109"/>
        <end position="127"/>
    </location>
</feature>
<feature type="transmembrane region" description="Helical" evidence="10">
    <location>
        <begin position="34"/>
        <end position="58"/>
    </location>
</feature>
<keyword evidence="9" id="KW-0807">Transducer</keyword>
<evidence type="ECO:0000256" key="5">
    <source>
        <dbReference type="ARBA" id="ARBA00023040"/>
    </source>
</evidence>
<evidence type="ECO:0000256" key="8">
    <source>
        <dbReference type="ARBA" id="ARBA00023170"/>
    </source>
</evidence>
<evidence type="ECO:0000313" key="13">
    <source>
        <dbReference type="Proteomes" id="UP001059041"/>
    </source>
</evidence>
<keyword evidence="4 10" id="KW-1133">Transmembrane helix</keyword>
<dbReference type="PANTHER" id="PTHR10489">
    <property type="entry name" value="CELL ADHESION MOLECULE"/>
    <property type="match status" value="1"/>
</dbReference>
<dbReference type="GO" id="GO:0006955">
    <property type="term" value="P:immune response"/>
    <property type="evidence" value="ECO:0007669"/>
    <property type="project" value="TreeGrafter"/>
</dbReference>
<dbReference type="PRINTS" id="PR00237">
    <property type="entry name" value="GPCRRHODOPSN"/>
</dbReference>
<dbReference type="PROSITE" id="PS50262">
    <property type="entry name" value="G_PROTEIN_RECEP_F1_2"/>
    <property type="match status" value="1"/>
</dbReference>
<feature type="transmembrane region" description="Helical" evidence="10">
    <location>
        <begin position="293"/>
        <end position="316"/>
    </location>
</feature>
<dbReference type="GO" id="GO:0019722">
    <property type="term" value="P:calcium-mediated signaling"/>
    <property type="evidence" value="ECO:0007669"/>
    <property type="project" value="TreeGrafter"/>
</dbReference>
<name>A0A9W7T9V2_TRIRA</name>
<dbReference type="SUPFAM" id="SSF81321">
    <property type="entry name" value="Family A G protein-coupled receptor-like"/>
    <property type="match status" value="2"/>
</dbReference>
<accession>A0A9W7T9V2</accession>
<keyword evidence="13" id="KW-1185">Reference proteome</keyword>
<keyword evidence="5" id="KW-0297">G-protein coupled receptor</keyword>
<evidence type="ECO:0000313" key="12">
    <source>
        <dbReference type="EMBL" id="KAI7794473.1"/>
    </source>
</evidence>
<dbReference type="PRINTS" id="PR00657">
    <property type="entry name" value="CCCHEMOKINER"/>
</dbReference>
<feature type="domain" description="G-protein coupled receptors family 1 profile" evidence="11">
    <location>
        <begin position="50"/>
        <end position="295"/>
    </location>
</feature>
<dbReference type="InterPro" id="IPR050119">
    <property type="entry name" value="CCR1-9-like"/>
</dbReference>
<dbReference type="GO" id="GO:0016493">
    <property type="term" value="F:C-C chemokine receptor activity"/>
    <property type="evidence" value="ECO:0007669"/>
    <property type="project" value="TreeGrafter"/>
</dbReference>
<dbReference type="GO" id="GO:0007204">
    <property type="term" value="P:positive regulation of cytosolic calcium ion concentration"/>
    <property type="evidence" value="ECO:0007669"/>
    <property type="project" value="TreeGrafter"/>
</dbReference>
<gene>
    <name evidence="12" type="ORF">IRJ41_015264</name>
</gene>
<evidence type="ECO:0000256" key="10">
    <source>
        <dbReference type="SAM" id="Phobius"/>
    </source>
</evidence>
<evidence type="ECO:0000256" key="2">
    <source>
        <dbReference type="ARBA" id="ARBA00022475"/>
    </source>
</evidence>
<comment type="caution">
    <text evidence="12">The sequence shown here is derived from an EMBL/GenBank/DDBJ whole genome shotgun (WGS) entry which is preliminary data.</text>
</comment>
<feature type="transmembrane region" description="Helical" evidence="10">
    <location>
        <begin position="232"/>
        <end position="253"/>
    </location>
</feature>
<keyword evidence="3 10" id="KW-0812">Transmembrane</keyword>
<keyword evidence="2" id="KW-1003">Cell membrane</keyword>
<dbReference type="FunFam" id="1.20.1070.10:FF:000130">
    <property type="entry name" value="Chemokine (C-C motif) receptor 2"/>
    <property type="match status" value="1"/>
</dbReference>
<evidence type="ECO:0000256" key="9">
    <source>
        <dbReference type="ARBA" id="ARBA00023224"/>
    </source>
</evidence>
<protein>
    <submittedName>
        <fullName evidence="12">Chemokine XC receptor 1</fullName>
    </submittedName>
</protein>
<dbReference type="GO" id="GO:0060326">
    <property type="term" value="P:cell chemotaxis"/>
    <property type="evidence" value="ECO:0007669"/>
    <property type="project" value="TreeGrafter"/>
</dbReference>
<evidence type="ECO:0000256" key="6">
    <source>
        <dbReference type="ARBA" id="ARBA00023136"/>
    </source>
</evidence>
<dbReference type="InterPro" id="IPR000355">
    <property type="entry name" value="Chemokine_rcpt"/>
</dbReference>
<organism evidence="12 13">
    <name type="scientific">Triplophysa rosa</name>
    <name type="common">Cave loach</name>
    <dbReference type="NCBI Taxonomy" id="992332"/>
    <lineage>
        <taxon>Eukaryota</taxon>
        <taxon>Metazoa</taxon>
        <taxon>Chordata</taxon>
        <taxon>Craniata</taxon>
        <taxon>Vertebrata</taxon>
        <taxon>Euteleostomi</taxon>
        <taxon>Actinopterygii</taxon>
        <taxon>Neopterygii</taxon>
        <taxon>Teleostei</taxon>
        <taxon>Ostariophysi</taxon>
        <taxon>Cypriniformes</taxon>
        <taxon>Nemacheilidae</taxon>
        <taxon>Triplophysa</taxon>
    </lineage>
</organism>
<comment type="subcellular location">
    <subcellularLocation>
        <location evidence="1">Cell membrane</location>
        <topology evidence="1">Multi-pass membrane protein</topology>
    </subcellularLocation>
</comment>
<evidence type="ECO:0000259" key="11">
    <source>
        <dbReference type="PROSITE" id="PS50262"/>
    </source>
</evidence>
<dbReference type="Proteomes" id="UP001059041">
    <property type="component" value="Linkage Group LG21"/>
</dbReference>